<gene>
    <name evidence="3" type="ORF">HU742_011375</name>
    <name evidence="2" type="ORF">HU742_03630</name>
</gene>
<organism evidence="2">
    <name type="scientific">Pseudomonas marvdashtae</name>
    <dbReference type="NCBI Taxonomy" id="2745500"/>
    <lineage>
        <taxon>Bacteria</taxon>
        <taxon>Pseudomonadati</taxon>
        <taxon>Pseudomonadota</taxon>
        <taxon>Gammaproteobacteria</taxon>
        <taxon>Pseudomonadales</taxon>
        <taxon>Pseudomonadaceae</taxon>
        <taxon>Pseudomonas</taxon>
    </lineage>
</organism>
<evidence type="ECO:0000313" key="3">
    <source>
        <dbReference type="EMBL" id="MBV4551737.1"/>
    </source>
</evidence>
<keyword evidence="1" id="KW-0472">Membrane</keyword>
<keyword evidence="1" id="KW-0812">Transmembrane</keyword>
<dbReference type="EMBL" id="JABWQX010000001">
    <property type="protein sequence ID" value="MBC3394282.1"/>
    <property type="molecule type" value="Genomic_DNA"/>
</dbReference>
<dbReference type="RefSeq" id="WP_186642571.1">
    <property type="nucleotide sequence ID" value="NZ_JABWQX020000001.1"/>
</dbReference>
<reference evidence="2" key="2">
    <citation type="submission" date="2020-07" db="EMBL/GenBank/DDBJ databases">
        <authorList>
            <person name="Lood C."/>
            <person name="Girard L."/>
        </authorList>
    </citation>
    <scope>NUCLEOTIDE SEQUENCE</scope>
    <source>
        <strain evidence="2">SWRI102</strain>
    </source>
</reference>
<feature type="transmembrane region" description="Helical" evidence="1">
    <location>
        <begin position="62"/>
        <end position="81"/>
    </location>
</feature>
<evidence type="ECO:0000256" key="1">
    <source>
        <dbReference type="SAM" id="Phobius"/>
    </source>
</evidence>
<accession>A0A923FL99</accession>
<protein>
    <recommendedName>
        <fullName evidence="5">SMODS and SLOG-associating 2TM effector domain-containing protein</fullName>
    </recommendedName>
</protein>
<dbReference type="EMBL" id="JABWQX020000001">
    <property type="protein sequence ID" value="MBV4551737.1"/>
    <property type="molecule type" value="Genomic_DNA"/>
</dbReference>
<comment type="caution">
    <text evidence="2">The sequence shown here is derived from an EMBL/GenBank/DDBJ whole genome shotgun (WGS) entry which is preliminary data.</text>
</comment>
<reference evidence="3" key="3">
    <citation type="submission" date="2021-06" db="EMBL/GenBank/DDBJ databases">
        <title>Updating the genus Pseudomonas: Description of 43 new species and partition of the Pseudomonas putida group.</title>
        <authorList>
            <person name="Girard L."/>
            <person name="Lood C."/>
            <person name="Vandamme P."/>
            <person name="Rokni-Zadeh H."/>
            <person name="Van Noort V."/>
            <person name="Hofte M."/>
            <person name="Lavigne R."/>
            <person name="De Mot R."/>
        </authorList>
    </citation>
    <scope>NUCLEOTIDE SEQUENCE</scope>
    <source>
        <strain evidence="3">SWRI102</strain>
    </source>
</reference>
<dbReference type="AlphaFoldDB" id="A0A923FL99"/>
<sequence length="187" mass="21126">MGATIADLEDRWHNTLFSVRRSIRYHQRRRAFYDRLDKTSNMLSLIFGSVAIYGVLQENAKTVALVASATVTVVSSINLVIGSAQRGRDHTDLMRKYVELEKRMLGKASEELYLEVATARLSIEAEEPPVMHVLNAMCHNELMRAMGSHKEDLPAIGRFQALMSQFFDVCESSIQNPKRKKPTAESP</sequence>
<evidence type="ECO:0008006" key="5">
    <source>
        <dbReference type="Google" id="ProtNLM"/>
    </source>
</evidence>
<evidence type="ECO:0000313" key="2">
    <source>
        <dbReference type="EMBL" id="MBC3394282.1"/>
    </source>
</evidence>
<proteinExistence type="predicted"/>
<name>A0A923FL99_9PSED</name>
<reference evidence="2 4" key="1">
    <citation type="journal article" date="2020" name="Microorganisms">
        <title>Reliable Identification of Environmental Pseudomonas Isolates Using the rpoD Gene.</title>
        <authorList>
            <consortium name="The Broad Institute Genome Sequencing Platform"/>
            <person name="Girard L."/>
            <person name="Lood C."/>
            <person name="Rokni-Zadeh H."/>
            <person name="van Noort V."/>
            <person name="Lavigne R."/>
            <person name="De Mot R."/>
        </authorList>
    </citation>
    <scope>NUCLEOTIDE SEQUENCE</scope>
    <source>
        <strain evidence="2 4">SWRI102</strain>
    </source>
</reference>
<dbReference type="Proteomes" id="UP000659438">
    <property type="component" value="Unassembled WGS sequence"/>
</dbReference>
<feature type="transmembrane region" description="Helical" evidence="1">
    <location>
        <begin position="39"/>
        <end position="56"/>
    </location>
</feature>
<keyword evidence="1" id="KW-1133">Transmembrane helix</keyword>
<keyword evidence="4" id="KW-1185">Reference proteome</keyword>
<evidence type="ECO:0000313" key="4">
    <source>
        <dbReference type="Proteomes" id="UP000659438"/>
    </source>
</evidence>